<comment type="similarity">
    <text evidence="2 6">Belongs to the arginine deiminase family.</text>
</comment>
<comment type="catalytic activity">
    <reaction evidence="5 6">
        <text>L-arginine + H2O = L-citrulline + NH4(+)</text>
        <dbReference type="Rhea" id="RHEA:19597"/>
        <dbReference type="ChEBI" id="CHEBI:15377"/>
        <dbReference type="ChEBI" id="CHEBI:28938"/>
        <dbReference type="ChEBI" id="CHEBI:32682"/>
        <dbReference type="ChEBI" id="CHEBI:57743"/>
        <dbReference type="EC" id="3.5.3.6"/>
    </reaction>
</comment>
<evidence type="ECO:0000256" key="1">
    <source>
        <dbReference type="ARBA" id="ARBA00005213"/>
    </source>
</evidence>
<evidence type="ECO:0000313" key="9">
    <source>
        <dbReference type="Proteomes" id="UP000239663"/>
    </source>
</evidence>
<dbReference type="Gene3D" id="1.10.3930.10">
    <property type="entry name" value="Arginine deiminase"/>
    <property type="match status" value="1"/>
</dbReference>
<evidence type="ECO:0000256" key="5">
    <source>
        <dbReference type="ARBA" id="ARBA00049429"/>
    </source>
</evidence>
<keyword evidence="3 6" id="KW-0056">Arginine metabolism</keyword>
<evidence type="ECO:0000256" key="6">
    <source>
        <dbReference type="HAMAP-Rule" id="MF_00242"/>
    </source>
</evidence>
<dbReference type="PIRSF" id="PIRSF006356">
    <property type="entry name" value="Arg_deiminase"/>
    <property type="match status" value="1"/>
</dbReference>
<comment type="caution">
    <text evidence="8">The sequence shown here is derived from an EMBL/GenBank/DDBJ whole genome shotgun (WGS) entry which is preliminary data.</text>
</comment>
<gene>
    <name evidence="6 8" type="primary">arcA</name>
    <name evidence="8" type="ORF">CYL18_15440</name>
</gene>
<dbReference type="InterPro" id="IPR003876">
    <property type="entry name" value="Arg_deiminase"/>
</dbReference>
<reference evidence="8 9" key="1">
    <citation type="submission" date="2017-12" db="EMBL/GenBank/DDBJ databases">
        <title>Taxonomic description and draft genome of Pradoshia cofamensis Gen. nov., sp. nov., a thermotolerant bacillale isolated from anterior gut of earthworm Eisenia fetida.</title>
        <authorList>
            <person name="Saha T."/>
            <person name="Chakraborty R."/>
        </authorList>
    </citation>
    <scope>NUCLEOTIDE SEQUENCE [LARGE SCALE GENOMIC DNA]</scope>
    <source>
        <strain evidence="8 9">EAG3</strain>
    </source>
</reference>
<name>A0A2S7MWQ5_9BACI</name>
<dbReference type="PANTHER" id="PTHR47271">
    <property type="entry name" value="ARGININE DEIMINASE"/>
    <property type="match status" value="1"/>
</dbReference>
<dbReference type="EC" id="3.5.3.6" evidence="6"/>
<organism evidence="8 9">
    <name type="scientific">Pradoshia eiseniae</name>
    <dbReference type="NCBI Taxonomy" id="2064768"/>
    <lineage>
        <taxon>Bacteria</taxon>
        <taxon>Bacillati</taxon>
        <taxon>Bacillota</taxon>
        <taxon>Bacilli</taxon>
        <taxon>Bacillales</taxon>
        <taxon>Bacillaceae</taxon>
        <taxon>Pradoshia</taxon>
    </lineage>
</organism>
<dbReference type="SUPFAM" id="SSF55909">
    <property type="entry name" value="Pentein"/>
    <property type="match status" value="1"/>
</dbReference>
<comment type="pathway">
    <text evidence="1 6">Amino-acid degradation; L-arginine degradation via ADI pathway; carbamoyl phosphate from L-arginine: step 1/2.</text>
</comment>
<proteinExistence type="inferred from homology"/>
<dbReference type="GO" id="GO:0016990">
    <property type="term" value="F:arginine deiminase activity"/>
    <property type="evidence" value="ECO:0007669"/>
    <property type="project" value="UniProtKB-UniRule"/>
</dbReference>
<dbReference type="GO" id="GO:0005737">
    <property type="term" value="C:cytoplasm"/>
    <property type="evidence" value="ECO:0007669"/>
    <property type="project" value="UniProtKB-SubCell"/>
</dbReference>
<dbReference type="AlphaFoldDB" id="A0A2S7MWQ5"/>
<dbReference type="UniPathway" id="UPA00254">
    <property type="reaction ID" value="UER00364"/>
</dbReference>
<dbReference type="GO" id="GO:0019546">
    <property type="term" value="P:L-arginine deiminase pathway"/>
    <property type="evidence" value="ECO:0007669"/>
    <property type="project" value="UniProtKB-UniRule"/>
</dbReference>
<keyword evidence="9" id="KW-1185">Reference proteome</keyword>
<dbReference type="NCBIfam" id="TIGR01078">
    <property type="entry name" value="arcA"/>
    <property type="match status" value="1"/>
</dbReference>
<evidence type="ECO:0000256" key="7">
    <source>
        <dbReference type="PIRSR" id="PIRSR006356-1"/>
    </source>
</evidence>
<dbReference type="Gene3D" id="3.75.10.10">
    <property type="entry name" value="L-arginine/glycine Amidinotransferase, Chain A"/>
    <property type="match status" value="1"/>
</dbReference>
<dbReference type="Proteomes" id="UP000239663">
    <property type="component" value="Unassembled WGS sequence"/>
</dbReference>
<keyword evidence="4 6" id="KW-0378">Hydrolase</keyword>
<evidence type="ECO:0000256" key="3">
    <source>
        <dbReference type="ARBA" id="ARBA00022503"/>
    </source>
</evidence>
<keyword evidence="6" id="KW-0963">Cytoplasm</keyword>
<dbReference type="NCBIfam" id="NF002381">
    <property type="entry name" value="PRK01388.1"/>
    <property type="match status" value="1"/>
</dbReference>
<dbReference type="EMBL" id="PKOZ01000012">
    <property type="protein sequence ID" value="PQD94261.1"/>
    <property type="molecule type" value="Genomic_DNA"/>
</dbReference>
<dbReference type="PRINTS" id="PR01466">
    <property type="entry name" value="ARGDEIMINASE"/>
</dbReference>
<dbReference type="PANTHER" id="PTHR47271:SF2">
    <property type="entry name" value="ARGININE DEIMINASE"/>
    <property type="match status" value="1"/>
</dbReference>
<dbReference type="HAMAP" id="MF_00242">
    <property type="entry name" value="Arg_deiminase"/>
    <property type="match status" value="1"/>
</dbReference>
<feature type="active site" description="Amidino-cysteine intermediate" evidence="6 7">
    <location>
        <position position="402"/>
    </location>
</feature>
<dbReference type="RefSeq" id="WP_104850428.1">
    <property type="nucleotide sequence ID" value="NZ_PKOZ01000012.1"/>
</dbReference>
<accession>A0A2S7MWQ5</accession>
<evidence type="ECO:0000256" key="2">
    <source>
        <dbReference type="ARBA" id="ARBA00010206"/>
    </source>
</evidence>
<dbReference type="Pfam" id="PF02274">
    <property type="entry name" value="ADI"/>
    <property type="match status" value="1"/>
</dbReference>
<evidence type="ECO:0000313" key="8">
    <source>
        <dbReference type="EMBL" id="PQD94261.1"/>
    </source>
</evidence>
<sequence>MEKTVKSLHVTSEIGKLERVLLHRPGKEIEHLIPSNMERLLFDDIPFLPTMQKEHDAFAAALQERGTEVVYLERLVEESILDEVVKGELIEAFLKESKNHLHKGYSILREYLDSLDTPSLVKKLMEGVLKKDINHHQKLQLDDLISAHYPFYIDPLPNLYFTRDAAAVIGEGLTIHKMSTSARKRESLFWEFIMKYHPNYRVHSHPQWLKRNYPFALEGGDILVLSDEVIAIGVSERTSARAIEQLAHNLLLAGTSYKRVMAVEIPKKRAFMHLDTVFTMVDRDKFTIHPEIEGLNGHMNIFILELDREKEVQISRRSNLSEALKEVLHLPEIALIPCGGGDTIFSPREQWNDGSNTLAIAPGVVITYDRNQVTNELLAEYGIEVIEVPSAELSRGRGGPRCMSMPLVRS</sequence>
<evidence type="ECO:0000256" key="4">
    <source>
        <dbReference type="ARBA" id="ARBA00022801"/>
    </source>
</evidence>
<comment type="subcellular location">
    <subcellularLocation>
        <location evidence="6">Cytoplasm</location>
    </subcellularLocation>
</comment>
<protein>
    <recommendedName>
        <fullName evidence="6">Arginine deiminase</fullName>
        <shortName evidence="6">ADI</shortName>
        <ecNumber evidence="6">3.5.3.6</ecNumber>
    </recommendedName>
    <alternativeName>
        <fullName evidence="6">Arginine dihydrolase</fullName>
        <shortName evidence="6">AD</shortName>
    </alternativeName>
</protein>
<dbReference type="OrthoDB" id="9807502at2"/>